<protein>
    <recommendedName>
        <fullName evidence="4">XRE family transcriptional regulator</fullName>
    </recommendedName>
</protein>
<proteinExistence type="predicted"/>
<accession>A0A3E2NUV9</accession>
<feature type="coiled-coil region" evidence="1">
    <location>
        <begin position="79"/>
        <end position="106"/>
    </location>
</feature>
<dbReference type="AlphaFoldDB" id="A0A3E2NUV9"/>
<gene>
    <name evidence="2" type="ORF">DYU05_04080</name>
</gene>
<dbReference type="EMBL" id="QWDE01000001">
    <property type="protein sequence ID" value="RFZ84794.1"/>
    <property type="molecule type" value="Genomic_DNA"/>
</dbReference>
<evidence type="ECO:0000313" key="3">
    <source>
        <dbReference type="Proteomes" id="UP000260823"/>
    </source>
</evidence>
<keyword evidence="1" id="KW-0175">Coiled coil</keyword>
<sequence>MILKDAVDRVLSDQKRSLSWLANEMNRTVDGLRLALVNGSIKYNDLVRLVEVLDVPVAILFPKRLNEETSNGTSFSETAIAYKLQMEVLKENIDILKNTIKDKEKIIELLSKH</sequence>
<dbReference type="Proteomes" id="UP000260823">
    <property type="component" value="Unassembled WGS sequence"/>
</dbReference>
<reference evidence="2 3" key="1">
    <citation type="submission" date="2018-08" db="EMBL/GenBank/DDBJ databases">
        <title>Mucilaginibacter terrae sp. nov., isolated from manganese diggings.</title>
        <authorList>
            <person name="Huang Y."/>
            <person name="Zhou Z."/>
        </authorList>
    </citation>
    <scope>NUCLEOTIDE SEQUENCE [LARGE SCALE GENOMIC DNA]</scope>
    <source>
        <strain evidence="2 3">ZH6</strain>
    </source>
</reference>
<keyword evidence="3" id="KW-1185">Reference proteome</keyword>
<name>A0A3E2NUV9_9SPHI</name>
<comment type="caution">
    <text evidence="2">The sequence shown here is derived from an EMBL/GenBank/DDBJ whole genome shotgun (WGS) entry which is preliminary data.</text>
</comment>
<organism evidence="2 3">
    <name type="scientific">Mucilaginibacter terrenus</name>
    <dbReference type="NCBI Taxonomy" id="2482727"/>
    <lineage>
        <taxon>Bacteria</taxon>
        <taxon>Pseudomonadati</taxon>
        <taxon>Bacteroidota</taxon>
        <taxon>Sphingobacteriia</taxon>
        <taxon>Sphingobacteriales</taxon>
        <taxon>Sphingobacteriaceae</taxon>
        <taxon>Mucilaginibacter</taxon>
    </lineage>
</organism>
<evidence type="ECO:0000256" key="1">
    <source>
        <dbReference type="SAM" id="Coils"/>
    </source>
</evidence>
<evidence type="ECO:0000313" key="2">
    <source>
        <dbReference type="EMBL" id="RFZ84794.1"/>
    </source>
</evidence>
<evidence type="ECO:0008006" key="4">
    <source>
        <dbReference type="Google" id="ProtNLM"/>
    </source>
</evidence>